<comment type="caution">
    <text evidence="2">The sequence shown here is derived from an EMBL/GenBank/DDBJ whole genome shotgun (WGS) entry which is preliminary data.</text>
</comment>
<name>A0ABU6NZR6_9BACI</name>
<dbReference type="RefSeq" id="WP_156483964.1">
    <property type="nucleotide sequence ID" value="NZ_JARTFQ010000005.1"/>
</dbReference>
<evidence type="ECO:0000313" key="2">
    <source>
        <dbReference type="EMBL" id="MED4402526.1"/>
    </source>
</evidence>
<keyword evidence="3" id="KW-1185">Reference proteome</keyword>
<dbReference type="Proteomes" id="UP001342826">
    <property type="component" value="Unassembled WGS sequence"/>
</dbReference>
<dbReference type="GeneID" id="301143508"/>
<protein>
    <submittedName>
        <fullName evidence="2">Uncharacterized protein</fullName>
    </submittedName>
</protein>
<keyword evidence="1" id="KW-1133">Transmembrane helix</keyword>
<keyword evidence="1" id="KW-0812">Transmembrane</keyword>
<accession>A0ABU6NZR6</accession>
<sequence>MNFIIVLIYIFATIAGIFTVGVFAPLVGLAIGFPFHVIFLLTTISKRLTEIERKLDKE</sequence>
<gene>
    <name evidence="2" type="ORF">P9271_14505</name>
</gene>
<dbReference type="EMBL" id="JARTFS010000012">
    <property type="protein sequence ID" value="MED4402526.1"/>
    <property type="molecule type" value="Genomic_DNA"/>
</dbReference>
<keyword evidence="1" id="KW-0472">Membrane</keyword>
<proteinExistence type="predicted"/>
<evidence type="ECO:0000313" key="3">
    <source>
        <dbReference type="Proteomes" id="UP001342826"/>
    </source>
</evidence>
<feature type="transmembrane region" description="Helical" evidence="1">
    <location>
        <begin position="6"/>
        <end position="39"/>
    </location>
</feature>
<evidence type="ECO:0000256" key="1">
    <source>
        <dbReference type="SAM" id="Phobius"/>
    </source>
</evidence>
<organism evidence="2 3">
    <name type="scientific">Metabacillus fastidiosus</name>
    <dbReference type="NCBI Taxonomy" id="1458"/>
    <lineage>
        <taxon>Bacteria</taxon>
        <taxon>Bacillati</taxon>
        <taxon>Bacillota</taxon>
        <taxon>Bacilli</taxon>
        <taxon>Bacillales</taxon>
        <taxon>Bacillaceae</taxon>
        <taxon>Metabacillus</taxon>
    </lineage>
</organism>
<reference evidence="2 3" key="1">
    <citation type="submission" date="2023-03" db="EMBL/GenBank/DDBJ databases">
        <title>Bacillus Genome Sequencing.</title>
        <authorList>
            <person name="Dunlap C."/>
        </authorList>
    </citation>
    <scope>NUCLEOTIDE SEQUENCE [LARGE SCALE GENOMIC DNA]</scope>
    <source>
        <strain evidence="2 3">NRS-1717</strain>
    </source>
</reference>